<sequence length="218" mass="24854">MLSLPFPSLIILPDSSLCFPPLHPSHYEAPSLGYQSISLLSFLLASATSPPSLRQYLSITSVCFRFTSYFHFPSDSIFCGASKIINKHIGGTMMVVELPARVDKTQVEISMYVNFDWFWNKTDGYGDVADYYSSPLVEKVYRGSTSCIYNARQWTGHFPTHGLLSLVVENVRKRYLEQLRSGSMGKLDECVLSARTWSIAYYVLKIYYLNSKHHFTRN</sequence>
<name>A0AA36E7Y0_LACSI</name>
<evidence type="ECO:0000313" key="1">
    <source>
        <dbReference type="EMBL" id="CAI9285552.1"/>
    </source>
</evidence>
<reference evidence="1" key="1">
    <citation type="submission" date="2023-04" db="EMBL/GenBank/DDBJ databases">
        <authorList>
            <person name="Vijverberg K."/>
            <person name="Xiong W."/>
            <person name="Schranz E."/>
        </authorList>
    </citation>
    <scope>NUCLEOTIDE SEQUENCE</scope>
</reference>
<dbReference type="EMBL" id="OX465081">
    <property type="protein sequence ID" value="CAI9285552.1"/>
    <property type="molecule type" value="Genomic_DNA"/>
</dbReference>
<organism evidence="1 2">
    <name type="scientific">Lactuca saligna</name>
    <name type="common">Willowleaf lettuce</name>
    <dbReference type="NCBI Taxonomy" id="75948"/>
    <lineage>
        <taxon>Eukaryota</taxon>
        <taxon>Viridiplantae</taxon>
        <taxon>Streptophyta</taxon>
        <taxon>Embryophyta</taxon>
        <taxon>Tracheophyta</taxon>
        <taxon>Spermatophyta</taxon>
        <taxon>Magnoliopsida</taxon>
        <taxon>eudicotyledons</taxon>
        <taxon>Gunneridae</taxon>
        <taxon>Pentapetalae</taxon>
        <taxon>asterids</taxon>
        <taxon>campanulids</taxon>
        <taxon>Asterales</taxon>
        <taxon>Asteraceae</taxon>
        <taxon>Cichorioideae</taxon>
        <taxon>Cichorieae</taxon>
        <taxon>Lactucinae</taxon>
        <taxon>Lactuca</taxon>
    </lineage>
</organism>
<protein>
    <submittedName>
        <fullName evidence="1">Uncharacterized protein</fullName>
    </submittedName>
</protein>
<evidence type="ECO:0000313" key="2">
    <source>
        <dbReference type="Proteomes" id="UP001177003"/>
    </source>
</evidence>
<gene>
    <name evidence="1" type="ORF">LSALG_LOCUS25015</name>
</gene>
<dbReference type="AlphaFoldDB" id="A0AA36E7Y0"/>
<dbReference type="Proteomes" id="UP001177003">
    <property type="component" value="Chromosome 5"/>
</dbReference>
<accession>A0AA36E7Y0</accession>
<proteinExistence type="predicted"/>
<keyword evidence="2" id="KW-1185">Reference proteome</keyword>